<feature type="domain" description="Beta-Casp" evidence="3">
    <location>
        <begin position="270"/>
        <end position="395"/>
    </location>
</feature>
<dbReference type="Gene3D" id="3.40.50.10890">
    <property type="match status" value="1"/>
</dbReference>
<reference evidence="7" key="2">
    <citation type="journal article" date="2019" name="Int. J. Syst. Evol. Microbiol.">
        <title>The Global Catalogue of Microorganisms (GCM) 10K type strain sequencing project: providing services to taxonomists for standard genome sequencing and annotation.</title>
        <authorList>
            <consortium name="The Broad Institute Genomics Platform"/>
            <consortium name="The Broad Institute Genome Sequencing Center for Infectious Disease"/>
            <person name="Wu L."/>
            <person name="Ma J."/>
        </authorList>
    </citation>
    <scope>NUCLEOTIDE SEQUENCE [LARGE SCALE GENOMIC DNA]</scope>
    <source>
        <strain evidence="7">CGMCC 1.15644</strain>
    </source>
</reference>
<dbReference type="InterPro" id="IPR011108">
    <property type="entry name" value="RMMBL"/>
</dbReference>
<dbReference type="CDD" id="cd16295">
    <property type="entry name" value="TTHA0252-CPSF-like_MBL-fold"/>
    <property type="match status" value="1"/>
</dbReference>
<comment type="caution">
    <text evidence="5">The sequence shown here is derived from an EMBL/GenBank/DDBJ whole genome shotgun (WGS) entry which is preliminary data.</text>
</comment>
<evidence type="ECO:0000313" key="7">
    <source>
        <dbReference type="Proteomes" id="UP000622648"/>
    </source>
</evidence>
<evidence type="ECO:0000313" key="4">
    <source>
        <dbReference type="EMBL" id="GGE55191.1"/>
    </source>
</evidence>
<dbReference type="InterPro" id="IPR001279">
    <property type="entry name" value="Metallo-B-lactamas"/>
</dbReference>
<dbReference type="InterPro" id="IPR022712">
    <property type="entry name" value="Beta_Casp"/>
</dbReference>
<protein>
    <submittedName>
        <fullName evidence="4">MBL fold hydrolase</fullName>
    </submittedName>
    <submittedName>
        <fullName evidence="5">Metallo-beta-lactamase family protein</fullName>
    </submittedName>
</protein>
<gene>
    <name evidence="5" type="ORF">EV200_102657</name>
    <name evidence="4" type="ORF">GCM10011413_21980</name>
</gene>
<evidence type="ECO:0000259" key="2">
    <source>
        <dbReference type="SMART" id="SM00849"/>
    </source>
</evidence>
<dbReference type="InterPro" id="IPR050698">
    <property type="entry name" value="MBL"/>
</dbReference>
<dbReference type="Proteomes" id="UP000622648">
    <property type="component" value="Unassembled WGS sequence"/>
</dbReference>
<dbReference type="PANTHER" id="PTHR11203">
    <property type="entry name" value="CLEAVAGE AND POLYADENYLATION SPECIFICITY FACTOR FAMILY MEMBER"/>
    <property type="match status" value="1"/>
</dbReference>
<dbReference type="AlphaFoldDB" id="A0A4R2HIU8"/>
<dbReference type="SMART" id="SM01027">
    <property type="entry name" value="Beta-Casp"/>
    <property type="match status" value="1"/>
</dbReference>
<dbReference type="InterPro" id="IPR036866">
    <property type="entry name" value="RibonucZ/Hydroxyglut_hydro"/>
</dbReference>
<name>A0A4R2HIU8_9SPHI</name>
<dbReference type="PANTHER" id="PTHR11203:SF37">
    <property type="entry name" value="INTEGRATOR COMPLEX SUBUNIT 11"/>
    <property type="match status" value="1"/>
</dbReference>
<dbReference type="GO" id="GO:0016787">
    <property type="term" value="F:hydrolase activity"/>
    <property type="evidence" value="ECO:0007669"/>
    <property type="project" value="UniProtKB-KW"/>
</dbReference>
<dbReference type="EMBL" id="BMJO01000003">
    <property type="protein sequence ID" value="GGE55191.1"/>
    <property type="molecule type" value="Genomic_DNA"/>
</dbReference>
<dbReference type="EMBL" id="SLWO01000002">
    <property type="protein sequence ID" value="TCO29234.1"/>
    <property type="molecule type" value="Genomic_DNA"/>
</dbReference>
<dbReference type="GO" id="GO:0004521">
    <property type="term" value="F:RNA endonuclease activity"/>
    <property type="evidence" value="ECO:0007669"/>
    <property type="project" value="TreeGrafter"/>
</dbReference>
<dbReference type="Pfam" id="PF10996">
    <property type="entry name" value="Beta-Casp"/>
    <property type="match status" value="1"/>
</dbReference>
<dbReference type="SMART" id="SM00849">
    <property type="entry name" value="Lactamase_B"/>
    <property type="match status" value="1"/>
</dbReference>
<reference evidence="4" key="1">
    <citation type="journal article" date="2014" name="Int. J. Syst. Evol. Microbiol.">
        <title>Complete genome of a new Firmicutes species belonging to the dominant human colonic microbiota ('Ruminococcus bicirculans') reveals two chromosomes and a selective capacity to utilize plant glucans.</title>
        <authorList>
            <consortium name="NISC Comparative Sequencing Program"/>
            <person name="Wegmann U."/>
            <person name="Louis P."/>
            <person name="Goesmann A."/>
            <person name="Henrissat B."/>
            <person name="Duncan S.H."/>
            <person name="Flint H.J."/>
        </authorList>
    </citation>
    <scope>NUCLEOTIDE SEQUENCE</scope>
    <source>
        <strain evidence="4">CGMCC 1.15644</strain>
    </source>
</reference>
<proteinExistence type="predicted"/>
<keyword evidence="1 4" id="KW-0378">Hydrolase</keyword>
<dbReference type="SUPFAM" id="SSF56281">
    <property type="entry name" value="Metallo-hydrolase/oxidoreductase"/>
    <property type="match status" value="1"/>
</dbReference>
<evidence type="ECO:0000256" key="1">
    <source>
        <dbReference type="ARBA" id="ARBA00022801"/>
    </source>
</evidence>
<sequence>MPDIPAFSFCISNYTLMKIAFHGAARTVTGSKHLITLDNNTQILLDCGLFQGMGHVTEKLNDFFGFDVKAVTYVILSHAHIDHCGLLPKLVADGFNGKIFCTAATMDLGRILMMDSAKIQMQDAEFSNRHLREGEEMEEALYTDEDVAKTLSLMKIVDYEEDFEIDENISLRLTDAGHILGSAAVHLTIKENGKLTRLTFSGDVGRYGDLLLKSPQHFDQADYILMESTYGDSLHQDLDPIEHMLLEIIQNTCQVKKGKVIIPAFAVGRTQELLYALNGLELKGMLPDVPYYVDSPLSSKATEILRSHPEVYNNGVKQILKVDHDIFGFKGLRFIESIEESKALNEDPRPCVIISASGMADAGRVKHHIKNNIGNAKNTILMVGYCEPRSLGGQLIAGKKVVEIFKDKYEVKAGIQSIKSMSAHGDYDDLLKFLSCQDPEKVKQLFLVHGEYEVQQHFAARLKDHGFKHVAIPEYHQEFEI</sequence>
<reference evidence="4" key="4">
    <citation type="submission" date="2024-05" db="EMBL/GenBank/DDBJ databases">
        <authorList>
            <person name="Sun Q."/>
            <person name="Zhou Y."/>
        </authorList>
    </citation>
    <scope>NUCLEOTIDE SEQUENCE</scope>
    <source>
        <strain evidence="4">CGMCC 1.15644</strain>
    </source>
</reference>
<feature type="domain" description="Metallo-beta-lactamase" evidence="2">
    <location>
        <begin position="29"/>
        <end position="245"/>
    </location>
</feature>
<dbReference type="Proteomes" id="UP000295684">
    <property type="component" value="Unassembled WGS sequence"/>
</dbReference>
<evidence type="ECO:0000259" key="3">
    <source>
        <dbReference type="SMART" id="SM01027"/>
    </source>
</evidence>
<accession>A0A4R2HIU8</accession>
<keyword evidence="7" id="KW-1185">Reference proteome</keyword>
<dbReference type="Gene3D" id="3.60.15.10">
    <property type="entry name" value="Ribonuclease Z/Hydroxyacylglutathione hydrolase-like"/>
    <property type="match status" value="1"/>
</dbReference>
<reference evidence="5 6" key="3">
    <citation type="submission" date="2019-03" db="EMBL/GenBank/DDBJ databases">
        <title>Genomic Encyclopedia of Type Strains, Phase IV (KMG-IV): sequencing the most valuable type-strain genomes for metagenomic binning, comparative biology and taxonomic classification.</title>
        <authorList>
            <person name="Goeker M."/>
        </authorList>
    </citation>
    <scope>NUCLEOTIDE SEQUENCE [LARGE SCALE GENOMIC DNA]</scope>
    <source>
        <strain evidence="5 6">DSM 103236</strain>
    </source>
</reference>
<dbReference type="Pfam" id="PF16661">
    <property type="entry name" value="Lactamase_B_6"/>
    <property type="match status" value="1"/>
</dbReference>
<evidence type="ECO:0000313" key="6">
    <source>
        <dbReference type="Proteomes" id="UP000295684"/>
    </source>
</evidence>
<dbReference type="Pfam" id="PF07521">
    <property type="entry name" value="RMMBL"/>
    <property type="match status" value="1"/>
</dbReference>
<organism evidence="5 6">
    <name type="scientific">Pedobacter psychrotolerans</name>
    <dbReference type="NCBI Taxonomy" id="1843235"/>
    <lineage>
        <taxon>Bacteria</taxon>
        <taxon>Pseudomonadati</taxon>
        <taxon>Bacteroidota</taxon>
        <taxon>Sphingobacteriia</taxon>
        <taxon>Sphingobacteriales</taxon>
        <taxon>Sphingobacteriaceae</taxon>
        <taxon>Pedobacter</taxon>
    </lineage>
</organism>
<evidence type="ECO:0000313" key="5">
    <source>
        <dbReference type="EMBL" id="TCO29234.1"/>
    </source>
</evidence>